<feature type="domain" description="Agenet" evidence="2">
    <location>
        <begin position="1697"/>
        <end position="1754"/>
    </location>
</feature>
<dbReference type="EMBL" id="EQ974222">
    <property type="protein sequence ID" value="EEF31718.1"/>
    <property type="molecule type" value="Genomic_DNA"/>
</dbReference>
<feature type="region of interest" description="Disordered" evidence="1">
    <location>
        <begin position="1187"/>
        <end position="1232"/>
    </location>
</feature>
<feature type="region of interest" description="Disordered" evidence="1">
    <location>
        <begin position="1762"/>
        <end position="1813"/>
    </location>
</feature>
<feature type="compositionally biased region" description="Polar residues" evidence="1">
    <location>
        <begin position="248"/>
        <end position="259"/>
    </location>
</feature>
<feature type="compositionally biased region" description="Basic and acidic residues" evidence="1">
    <location>
        <begin position="875"/>
        <end position="887"/>
    </location>
</feature>
<dbReference type="PANTHER" id="PTHR48429:SF1">
    <property type="entry name" value="AGENET DOMAIN-CONTAINING PROTEIN"/>
    <property type="match status" value="1"/>
</dbReference>
<evidence type="ECO:0000259" key="2">
    <source>
        <dbReference type="SMART" id="SM00743"/>
    </source>
</evidence>
<sequence>MEYDDNDFQSQNLHLAGEGSNKFSPVLRPYALPKFDFDDSLHGSLRFDSLVETEVFLGIESNENSQWIEDYSRGSSGIQFSSSAAESCAISRRNNVWSEATSSESVEMLLKSVGQEELIPAQTNTKESNACDELGCIIKPMEPSLKQESNTPARVGDVANLQSTLLPGEFPENFSMLDESGGEQQAQLEDSLLTHKGDVSVDQSLSDLSAVNVEVRLPISGLIDGKSDDVNQREVNITNSESLDTRMQEGSGSGAQVDSAVTTAQSITTGNDVLNNEDASNHVNKNADENLDVPEIDNGESQEQGGVSGQEGQRHPQFLHAEMVESGGSHIDDLLCMASVESMEESSTIETNLSSMEEPSIIPKGDSSLEVHDQSEVVAREVSVVVVEGNSTVERHEIEYSNLDNKDIVSQFGASLLSTDDNKASQDKVDGSCSSYGAIGSCLPKVSSIEFVSDIHAERLTSSSNSFGSAQTCEKNVVARQGDIDKVVPVEGTELPSDGSNMNVIVDKGVETSSYGEDSTGKEFVLKSQSDCTAINESDGVLVPSGNSINTDTVEHKDVEVLPLPAAVAFSDKEEELAAQISAEASFGNCETVSQVTTGVQSVSAVDTCNTESQIEPQGVALEEDRDCTKDEEAFPALCASAANRGDSTEAVIKENDEKDPINVSVRTINIEMHGPEPSAMLELCKDTSVIGQEEPAVPISGGSCFDQIAVPSTDGGQGTNTDLDKRGSGTTAVIRNTELSHDESDKQMKRSSDHSVLVSEAPDGDANKMQSASEDRNHNDASKDESSFTFEVIPLADLPRKDANNWQTFSTVEVSKASLNVDGSTSNSGLGHLDPKISQDPSHGSPKISDVATPRSGSKGNSERKPRRGSGKATAKESVKKGKPIKETASIRIERGEKTTNVSMSPSGVSQLLQSNDMQRYGHIDSSSVKQFVLATSSSGLPDLNSSVSQAAMFQQPFTDLQQVQLRAQIFVYGALIQGTAPDEAYMISAFGGLDGGRSIWENAWRSCIERLHGQKSHLVAPETPVQSRSVVPSPVARGGKGTPPILNPIVPFSSPLWSVPTPSADTLQSSGIPRGPIMDYQRALSPLPPHQPPAPAVRNFVGHSPSWFSQAPFGGPWVASPPTSALDTSGRFSVQLPITEPIQLIPPKESSVSHSSGAKPTISVAQSTASAGAFPVPFLPDVKMLTPSAGQPSADSKPRKRKKASANENPGQLSLPPQHQMEPPPTSPVASSVSASAAVITPVGFVSKAPTEKFITSVTPTSSTDLRKGDQNAESGAVLSGESLSKVKEARVQAEVATAYASSAVTHSQEIWDQLDKQRNSGLLPDVEVKLASAAVSIAAAAAVAKAAAAAAKVASDAALQAKLMAEEALASVGQSNLCQSNVISFSEGMKSLSKATPASILKGDDGTNSSSSILVAAREAARRRVEAASAASKRAENMDAIVKAAELAAEAVSQAGKIVAMGDPLPLSELVAAGPEGYWKVAQGASELASKLNNVSREIMNVDNGADTFARQLKEVPSVKKGENQITSQGKLPISRTISSEDHDRLVDGVSGSSAATTKDKGQKGRKASDLTKSIEVVPESQNGSRSSIVRSEFEKAGASKESSIKEDSNVEVFKDGNGFKAAWFSAKVLSLKDGKAYVNYTELTSGQGLEKLKEWVPLEGEGDEAPKIRIARPITIMPFEGTRKRRRAAMGEHTWSVGDRVDAWIQDSWWEGVVTEKSKKDESVSVSFPGQGEVVAVSKWNIRPSLIWKDGEWIEWSNSGQKNRSSHEGDTPQEKRPRVRSSLVEAKGKDKASKTIDATESDKSDDPTLLALSGDEKLFNVGKSSKDGNRTDALRMTRTGLQKEGSRVIFGVPKPGKKRKFMEVSKHYVADRSSQNNEANDSVKFTKYLMPQGAGSRGWKSTSKTELNEKRPAISKPKVLKSGKPQNISGRTIPQRENLTSTSVSITDGSALTDHVAKTKDSVSHSENATEKQNLMGFQSFSTSGATEGPILFSALALPSDNFSSKKMPLPNSKPERVSKGKLAPAGGKFGKIEEDKALNGNSAKSTFDPVEPRRSNRRIQPTSRLLEGLQSSLMVSKIPSVSHDKSHKNRNVSRGNHHG</sequence>
<dbReference type="STRING" id="3988.B9SXD0"/>
<dbReference type="SMART" id="SM00743">
    <property type="entry name" value="Agenet"/>
    <property type="match status" value="2"/>
</dbReference>
<accession>B9SXD0</accession>
<feature type="region of interest" description="Disordered" evidence="1">
    <location>
        <begin position="239"/>
        <end position="259"/>
    </location>
</feature>
<feature type="domain" description="Agenet" evidence="2">
    <location>
        <begin position="1606"/>
        <end position="1670"/>
    </location>
</feature>
<feature type="compositionally biased region" description="Basic and acidic residues" evidence="1">
    <location>
        <begin position="1561"/>
        <end position="1573"/>
    </location>
</feature>
<feature type="region of interest" description="Disordered" evidence="1">
    <location>
        <begin position="824"/>
        <end position="896"/>
    </location>
</feature>
<feature type="compositionally biased region" description="Basic and acidic residues" evidence="1">
    <location>
        <begin position="739"/>
        <end position="754"/>
    </location>
</feature>
<organism evidence="3 4">
    <name type="scientific">Ricinus communis</name>
    <name type="common">Castor bean</name>
    <dbReference type="NCBI Taxonomy" id="3988"/>
    <lineage>
        <taxon>Eukaryota</taxon>
        <taxon>Viridiplantae</taxon>
        <taxon>Streptophyta</taxon>
        <taxon>Embryophyta</taxon>
        <taxon>Tracheophyta</taxon>
        <taxon>Spermatophyta</taxon>
        <taxon>Magnoliopsida</taxon>
        <taxon>eudicotyledons</taxon>
        <taxon>Gunneridae</taxon>
        <taxon>Pentapetalae</taxon>
        <taxon>rosids</taxon>
        <taxon>fabids</taxon>
        <taxon>Malpighiales</taxon>
        <taxon>Euphorbiaceae</taxon>
        <taxon>Acalyphoideae</taxon>
        <taxon>Acalypheae</taxon>
        <taxon>Ricinus</taxon>
    </lineage>
</organism>
<dbReference type="InterPro" id="IPR008395">
    <property type="entry name" value="Agenet-like_dom"/>
</dbReference>
<feature type="compositionally biased region" description="Basic residues" evidence="1">
    <location>
        <begin position="2090"/>
        <end position="2104"/>
    </location>
</feature>
<feature type="compositionally biased region" description="Polar residues" evidence="1">
    <location>
        <begin position="271"/>
        <end position="284"/>
    </location>
</feature>
<dbReference type="Proteomes" id="UP000008311">
    <property type="component" value="Unassembled WGS sequence"/>
</dbReference>
<feature type="compositionally biased region" description="Polar residues" evidence="1">
    <location>
        <begin position="1208"/>
        <end position="1219"/>
    </location>
</feature>
<feature type="compositionally biased region" description="Basic and acidic residues" evidence="1">
    <location>
        <begin position="774"/>
        <end position="786"/>
    </location>
</feature>
<feature type="region of interest" description="Disordered" evidence="1">
    <location>
        <begin position="2006"/>
        <end position="2104"/>
    </location>
</feature>
<feature type="compositionally biased region" description="Acidic residues" evidence="1">
    <location>
        <begin position="289"/>
        <end position="300"/>
    </location>
</feature>
<feature type="region of interest" description="Disordered" evidence="1">
    <location>
        <begin position="1523"/>
        <end position="1605"/>
    </location>
</feature>
<dbReference type="InterPro" id="IPR014002">
    <property type="entry name" value="Agenet_dom_plant"/>
</dbReference>
<evidence type="ECO:0000313" key="3">
    <source>
        <dbReference type="EMBL" id="EEF31718.1"/>
    </source>
</evidence>
<gene>
    <name evidence="3" type="ORF">RCOM_1387580</name>
</gene>
<dbReference type="PANTHER" id="PTHR48429">
    <property type="entry name" value="AGENET DOMAIN-CONTAINING PROTEIN"/>
    <property type="match status" value="1"/>
</dbReference>
<dbReference type="InParanoid" id="B9SXD0"/>
<feature type="region of interest" description="Disordered" evidence="1">
    <location>
        <begin position="271"/>
        <end position="313"/>
    </location>
</feature>
<protein>
    <recommendedName>
        <fullName evidence="2">Agenet domain-containing protein</fullName>
    </recommendedName>
</protein>
<evidence type="ECO:0000256" key="1">
    <source>
        <dbReference type="SAM" id="MobiDB-lite"/>
    </source>
</evidence>
<feature type="compositionally biased region" description="Polar residues" evidence="1">
    <location>
        <begin position="1583"/>
        <end position="1593"/>
    </location>
</feature>
<name>B9SXD0_RICCO</name>
<feature type="compositionally biased region" description="Basic and acidic residues" evidence="1">
    <location>
        <begin position="1595"/>
        <end position="1605"/>
    </location>
</feature>
<dbReference type="InterPro" id="IPR055274">
    <property type="entry name" value="SWO1"/>
</dbReference>
<keyword evidence="4" id="KW-1185">Reference proteome</keyword>
<feature type="compositionally biased region" description="Polar residues" evidence="1">
    <location>
        <begin position="2063"/>
        <end position="2079"/>
    </location>
</feature>
<reference evidence="4" key="1">
    <citation type="journal article" date="2010" name="Nat. Biotechnol.">
        <title>Draft genome sequence of the oilseed species Ricinus communis.</title>
        <authorList>
            <person name="Chan A.P."/>
            <person name="Crabtree J."/>
            <person name="Zhao Q."/>
            <person name="Lorenzi H."/>
            <person name="Orvis J."/>
            <person name="Puiu D."/>
            <person name="Melake-Berhan A."/>
            <person name="Jones K.M."/>
            <person name="Redman J."/>
            <person name="Chen G."/>
            <person name="Cahoon E.B."/>
            <person name="Gedil M."/>
            <person name="Stanke M."/>
            <person name="Haas B.J."/>
            <person name="Wortman J.R."/>
            <person name="Fraser-Liggett C.M."/>
            <person name="Ravel J."/>
            <person name="Rabinowicz P.D."/>
        </authorList>
    </citation>
    <scope>NUCLEOTIDE SEQUENCE [LARGE SCALE GENOMIC DNA]</scope>
    <source>
        <strain evidence="4">cv. Hale</strain>
    </source>
</reference>
<dbReference type="FunCoup" id="B9SXD0">
    <property type="interactions" value="1492"/>
</dbReference>
<dbReference type="Pfam" id="PF05641">
    <property type="entry name" value="Agenet"/>
    <property type="match status" value="1"/>
</dbReference>
<feature type="compositionally biased region" description="Basic and acidic residues" evidence="1">
    <location>
        <begin position="1769"/>
        <end position="1780"/>
    </location>
</feature>
<feature type="region of interest" description="Disordered" evidence="1">
    <location>
        <begin position="709"/>
        <end position="786"/>
    </location>
</feature>
<evidence type="ECO:0000313" key="4">
    <source>
        <dbReference type="Proteomes" id="UP000008311"/>
    </source>
</evidence>
<dbReference type="eggNOG" id="KOG1181">
    <property type="taxonomic scope" value="Eukaryota"/>
</dbReference>
<proteinExistence type="predicted"/>